<evidence type="ECO:0000256" key="3">
    <source>
        <dbReference type="ARBA" id="ARBA00023239"/>
    </source>
</evidence>
<dbReference type="SUPFAM" id="SSF56322">
    <property type="entry name" value="ADC synthase"/>
    <property type="match status" value="1"/>
</dbReference>
<dbReference type="Gene3D" id="3.60.120.10">
    <property type="entry name" value="Anthranilate synthase"/>
    <property type="match status" value="1"/>
</dbReference>
<dbReference type="PANTHER" id="PTHR11236">
    <property type="entry name" value="AMINOBENZOATE/ANTHRANILATE SYNTHASE"/>
    <property type="match status" value="1"/>
</dbReference>
<organism evidence="7 8">
    <name type="scientific">Streptomyces sp. 900105755</name>
    <dbReference type="NCBI Taxonomy" id="3154389"/>
    <lineage>
        <taxon>Bacteria</taxon>
        <taxon>Bacillati</taxon>
        <taxon>Actinomycetota</taxon>
        <taxon>Actinomycetes</taxon>
        <taxon>Kitasatosporales</taxon>
        <taxon>Streptomycetaceae</taxon>
        <taxon>Streptomyces</taxon>
    </lineage>
</organism>
<reference evidence="7 8" key="1">
    <citation type="submission" date="2024-06" db="EMBL/GenBank/DDBJ databases">
        <title>The Natural Products Discovery Center: Release of the First 8490 Sequenced Strains for Exploring Actinobacteria Biosynthetic Diversity.</title>
        <authorList>
            <person name="Kalkreuter E."/>
            <person name="Kautsar S.A."/>
            <person name="Yang D."/>
            <person name="Bader C.D."/>
            <person name="Teijaro C.N."/>
            <person name="Fluegel L."/>
            <person name="Davis C.M."/>
            <person name="Simpson J.R."/>
            <person name="Lauterbach L."/>
            <person name="Steele A.D."/>
            <person name="Gui C."/>
            <person name="Meng S."/>
            <person name="Li G."/>
            <person name="Viehrig K."/>
            <person name="Ye F."/>
            <person name="Su P."/>
            <person name="Kiefer A.F."/>
            <person name="Nichols A."/>
            <person name="Cepeda A.J."/>
            <person name="Yan W."/>
            <person name="Fan B."/>
            <person name="Jiang Y."/>
            <person name="Adhikari A."/>
            <person name="Zheng C.-J."/>
            <person name="Schuster L."/>
            <person name="Cowan T.M."/>
            <person name="Smanski M.J."/>
            <person name="Chevrette M.G."/>
            <person name="De Carvalho L.P.S."/>
            <person name="Shen B."/>
        </authorList>
    </citation>
    <scope>NUCLEOTIDE SEQUENCE [LARGE SCALE GENOMIC DNA]</scope>
    <source>
        <strain evidence="7 8">NPDC001694</strain>
    </source>
</reference>
<dbReference type="Pfam" id="PF00425">
    <property type="entry name" value="Chorismate_bind"/>
    <property type="match status" value="1"/>
</dbReference>
<dbReference type="InterPro" id="IPR017926">
    <property type="entry name" value="GATASE"/>
</dbReference>
<evidence type="ECO:0000256" key="2">
    <source>
        <dbReference type="ARBA" id="ARBA00022962"/>
    </source>
</evidence>
<evidence type="ECO:0000259" key="6">
    <source>
        <dbReference type="Pfam" id="PF00425"/>
    </source>
</evidence>
<dbReference type="Gene3D" id="3.40.50.880">
    <property type="match status" value="1"/>
</dbReference>
<name>A0ABV1TM98_9ACTN</name>
<dbReference type="PANTHER" id="PTHR11236:SF49">
    <property type="entry name" value="ANTHRANILATE SYNTHASE COMPONENT 1"/>
    <property type="match status" value="1"/>
</dbReference>
<dbReference type="InterPro" id="IPR029062">
    <property type="entry name" value="Class_I_gatase-like"/>
</dbReference>
<sequence length="637" mass="69136">MSTSHDQDSRSPGGLLDHVLSLQATDFALLHRPDSGVPETVDVLVGDVTLPRTLADITLTDRPPTDLAGTEHDVLVVAPYRQITERGFTAPDDGAPLIALSITGQDRISVPELLLRLPDTPTVVTAHGFDIDDEQYAETVRRVVADEIGTGEGANFVVKRSFLADIGEYSLRDALVFFRRLLEREQGAYWTFLIHTGDRTFVGATPERHISVTDGTAVMNPISGTYRYPSTGPTLEGVTEFLADRKETDELYMVVDEELKMMARVCEGGGRVLGPYLKEMARLAHTEYFIEGRTDRDVREILHETLFAPTVTGSPLESAVRIIRKYEPEGRGYYSGVAALIGHDTGAGRALDSAILIRTAEIDTRGGVRIGVGATLVRHSDPMSEVAETRAKASGLLSALESGRAKRYGSHPDVSAALTQRNSGIARFWLDKSTGRPPAVTGLEGLNALIIDAEDSFTAMIGLQLRSLGMRVTVRHFDDPYAFDGQDFVVMGPGPGDPRVADDPKIRSLRSAIDCLLAGQRPFLAVCLSHQVLSLSLGLDLVRRDVPNQGVQRAIDLFGRWERVGFYNTFAARSDEDKQDVAGIGAVEVSRDPATGEVHALRGPGFASMQFHAESVLTVDGPGILGRTIREVLGRAG</sequence>
<dbReference type="PRINTS" id="PR00099">
    <property type="entry name" value="CPSGATASE"/>
</dbReference>
<keyword evidence="8" id="KW-1185">Reference proteome</keyword>
<dbReference type="PRINTS" id="PR00096">
    <property type="entry name" value="GATASE"/>
</dbReference>
<feature type="domain" description="Glutamine amidotransferase" evidence="5">
    <location>
        <begin position="449"/>
        <end position="628"/>
    </location>
</feature>
<comment type="caution">
    <text evidence="7">The sequence shown here is derived from an EMBL/GenBank/DDBJ whole genome shotgun (WGS) entry which is preliminary data.</text>
</comment>
<dbReference type="InterPro" id="IPR006221">
    <property type="entry name" value="TrpG/PapA_dom"/>
</dbReference>
<evidence type="ECO:0000313" key="8">
    <source>
        <dbReference type="Proteomes" id="UP001490365"/>
    </source>
</evidence>
<keyword evidence="3" id="KW-0456">Lyase</keyword>
<dbReference type="InterPro" id="IPR005801">
    <property type="entry name" value="ADC_synthase"/>
</dbReference>
<dbReference type="CDD" id="cd01743">
    <property type="entry name" value="GATase1_Anthranilate_Synthase"/>
    <property type="match status" value="1"/>
</dbReference>
<protein>
    <recommendedName>
        <fullName evidence="1">anthranilate synthase</fullName>
        <ecNumber evidence="1">4.1.3.27</ecNumber>
    </recommendedName>
</protein>
<dbReference type="Proteomes" id="UP001490365">
    <property type="component" value="Unassembled WGS sequence"/>
</dbReference>
<evidence type="ECO:0000256" key="4">
    <source>
        <dbReference type="ARBA" id="ARBA00047683"/>
    </source>
</evidence>
<dbReference type="SUPFAM" id="SSF52317">
    <property type="entry name" value="Class I glutamine amidotransferase-like"/>
    <property type="match status" value="1"/>
</dbReference>
<dbReference type="EC" id="4.1.3.27" evidence="1"/>
<accession>A0ABV1TM98</accession>
<evidence type="ECO:0000313" key="7">
    <source>
        <dbReference type="EMBL" id="MER6271150.1"/>
    </source>
</evidence>
<dbReference type="Pfam" id="PF00117">
    <property type="entry name" value="GATase"/>
    <property type="match status" value="1"/>
</dbReference>
<dbReference type="PROSITE" id="PS51273">
    <property type="entry name" value="GATASE_TYPE_1"/>
    <property type="match status" value="1"/>
</dbReference>
<dbReference type="EMBL" id="JBEOZM010000014">
    <property type="protein sequence ID" value="MER6271150.1"/>
    <property type="molecule type" value="Genomic_DNA"/>
</dbReference>
<dbReference type="PRINTS" id="PR00097">
    <property type="entry name" value="ANTSNTHASEII"/>
</dbReference>
<gene>
    <name evidence="7" type="ORF">ABT211_28220</name>
</gene>
<comment type="catalytic activity">
    <reaction evidence="4">
        <text>chorismate + L-glutamine = anthranilate + pyruvate + L-glutamate + H(+)</text>
        <dbReference type="Rhea" id="RHEA:21732"/>
        <dbReference type="ChEBI" id="CHEBI:15361"/>
        <dbReference type="ChEBI" id="CHEBI:15378"/>
        <dbReference type="ChEBI" id="CHEBI:16567"/>
        <dbReference type="ChEBI" id="CHEBI:29748"/>
        <dbReference type="ChEBI" id="CHEBI:29985"/>
        <dbReference type="ChEBI" id="CHEBI:58359"/>
        <dbReference type="EC" id="4.1.3.27"/>
    </reaction>
</comment>
<dbReference type="InterPro" id="IPR015890">
    <property type="entry name" value="Chorismate_C"/>
</dbReference>
<keyword evidence="2" id="KW-0315">Glutamine amidotransferase</keyword>
<evidence type="ECO:0000256" key="1">
    <source>
        <dbReference type="ARBA" id="ARBA00012266"/>
    </source>
</evidence>
<proteinExistence type="predicted"/>
<evidence type="ECO:0000259" key="5">
    <source>
        <dbReference type="Pfam" id="PF00117"/>
    </source>
</evidence>
<feature type="domain" description="Chorismate-utilising enzyme C-terminal" evidence="6">
    <location>
        <begin position="133"/>
        <end position="392"/>
    </location>
</feature>
<dbReference type="InterPro" id="IPR019999">
    <property type="entry name" value="Anth_synth_I-like"/>
</dbReference>
<dbReference type="RefSeq" id="WP_351959551.1">
    <property type="nucleotide sequence ID" value="NZ_JBEOZM010000014.1"/>
</dbReference>